<dbReference type="SUPFAM" id="SSF52047">
    <property type="entry name" value="RNI-like"/>
    <property type="match status" value="1"/>
</dbReference>
<keyword evidence="3" id="KW-1185">Reference proteome</keyword>
<feature type="coiled-coil region" evidence="1">
    <location>
        <begin position="823"/>
        <end position="883"/>
    </location>
</feature>
<comment type="caution">
    <text evidence="2">The sequence shown here is derived from an EMBL/GenBank/DDBJ whole genome shotgun (WGS) entry which is preliminary data.</text>
</comment>
<dbReference type="PANTHER" id="PTHR48057">
    <property type="entry name" value="LEUCINE-RICH REPEAT SERINE/THREONINE-PROTEIN KINASE 1"/>
    <property type="match status" value="1"/>
</dbReference>
<dbReference type="OrthoDB" id="2157530at2759"/>
<proteinExistence type="predicted"/>
<dbReference type="InterPro" id="IPR052595">
    <property type="entry name" value="LRRC69/RLP"/>
</dbReference>
<dbReference type="PANTHER" id="PTHR48057:SF7">
    <property type="entry name" value="LEUCINE-RICH REPEAT SERINE_THREONINE-PROTEIN KINASE 1"/>
    <property type="match status" value="1"/>
</dbReference>
<gene>
    <name evidence="2" type="ORF">RFULGI_LOCUS718</name>
</gene>
<dbReference type="Gene3D" id="3.80.10.10">
    <property type="entry name" value="Ribonuclease Inhibitor"/>
    <property type="match status" value="2"/>
</dbReference>
<accession>A0A9N8VRI1</accession>
<name>A0A9N8VRI1_9GLOM</name>
<evidence type="ECO:0000313" key="3">
    <source>
        <dbReference type="Proteomes" id="UP000789396"/>
    </source>
</evidence>
<protein>
    <submittedName>
        <fullName evidence="2">14963_t:CDS:1</fullName>
    </submittedName>
</protein>
<dbReference type="EMBL" id="CAJVPZ010000345">
    <property type="protein sequence ID" value="CAG8461835.1"/>
    <property type="molecule type" value="Genomic_DNA"/>
</dbReference>
<evidence type="ECO:0000256" key="1">
    <source>
        <dbReference type="SAM" id="Coils"/>
    </source>
</evidence>
<keyword evidence="1" id="KW-0175">Coiled coil</keyword>
<dbReference type="Proteomes" id="UP000789396">
    <property type="component" value="Unassembled WGS sequence"/>
</dbReference>
<reference evidence="2" key="1">
    <citation type="submission" date="2021-06" db="EMBL/GenBank/DDBJ databases">
        <authorList>
            <person name="Kallberg Y."/>
            <person name="Tangrot J."/>
            <person name="Rosling A."/>
        </authorList>
    </citation>
    <scope>NUCLEOTIDE SEQUENCE</scope>
    <source>
        <strain evidence="2">IN212</strain>
    </source>
</reference>
<dbReference type="InterPro" id="IPR032675">
    <property type="entry name" value="LRR_dom_sf"/>
</dbReference>
<feature type="coiled-coil region" evidence="1">
    <location>
        <begin position="631"/>
        <end position="724"/>
    </location>
</feature>
<sequence length="1318" mass="151653">MLANELPGENKYATFPCQLPWAEKGQLDFSFAPSQRLGVTETIFLDEINLLFKGNIVQDVRERQRFLMHFIALNTEVKLNSELKVTNNKEILEKFKEYTNTEEILSTDRGNLKIKDINENDKIENKNYPKETRSDVTRLDISNKELEEELDLTDFINLECCNLLSNLEGIASLENSEKLRECYLSDNNFFQQDLSTFSKFTNLEKLRVGNHDQKKIEPSIYNRFIGSLEPLKDLNKLAELDIKYLPKSIDKFDCSSTGKTKAKVSDIHEELNPFEEFHDSDAQKWLDKEYPKESKCLGEIDKDNKGKERNKIVKLDISNQELKGAIRLKGFNNLEELNCSENELTNLYLNDCPKLRKLDCSSNNLNSNNFSESNLSSFKNFTKLEELKLGNDNKEKINQGIYNRFSGSLKPLKNLTKLKVLHIDNTDLNSGAEHLPASLIGIDNGKKEKISYFTEQRPESKEKAKEIADTAIVDAKEKFEEIKEKVGTAIVDAKKIAEEITEETTRLTKNAAEFVSDLRKEISFSETKRFFNFLKEIKKEDTKEFLKRQLKLEDGQKNVELRYRMNEIQTKPEAYLYLSHLLSPLHGEKTYIEIKASKSEKEEAKIKSIGLTTEEKLFIEYKDDANLIIDKTEADKFLEKIEREKRELLEEKKEYKEKKCSVEENIVNEFLSQKDQELNILKTKYENEKELSEDASKIILETLLEKLERVIEELKEKSAELSISRGFIVKQFEDEVLEKEVESPKEEKKSGKLVEQIEKESHSNQESISFGEQGEKFFKNIKHYGRSSAELYMMYAWTLENELPNYIKKVKEEMGSGFINFNRKFEELNKKKSEKKNKELKNKIKNLEEQLENLKNEEKKEEKEMLEKEIESHKLQIELNERVKGFGDFVVKKLLEQVGSLDNPEKIEVVKEKVQRKTLNIAPAMPLGLGLHNEKLEETTEGIKPESETLPLRLYNIQKGSIEKTKGNPDIKKYAIVSYLCVNQNDAKEKSQEVPKMRNYYSSSFATLASIDGNLKKDRESLPPLPDALAMIVGLGQVLKEIKNRERGNPIDGIYSTLGLLPYGESVEVDYKQNICKECKEKENNEERKVNCKHPEEQRTEFPGYFKEEIEERLLHVMKKALESGYGDIFSWHGSGNSLVPTTLDEKKGSTTSQGGLIVVCKCKESGNPHQCQFVKVNENSIEIKGSKYKVSEIESQEPIGMEGGKGFLLEGGLYKKEIRVEGIKVSLTGSYETLNSIKKDDSLLVLDKERWESESPFAILASGQEGAYQRKGLVGFSGKAEVEKLESIKGTKKENLIIEQRQELQNKIEIPPKGNIN</sequence>
<organism evidence="2 3">
    <name type="scientific">Racocetra fulgida</name>
    <dbReference type="NCBI Taxonomy" id="60492"/>
    <lineage>
        <taxon>Eukaryota</taxon>
        <taxon>Fungi</taxon>
        <taxon>Fungi incertae sedis</taxon>
        <taxon>Mucoromycota</taxon>
        <taxon>Glomeromycotina</taxon>
        <taxon>Glomeromycetes</taxon>
        <taxon>Diversisporales</taxon>
        <taxon>Gigasporaceae</taxon>
        <taxon>Racocetra</taxon>
    </lineage>
</organism>
<evidence type="ECO:0000313" key="2">
    <source>
        <dbReference type="EMBL" id="CAG8461835.1"/>
    </source>
</evidence>